<accession>A0ACC0VUH2</accession>
<organism evidence="1 2">
    <name type="scientific">Peronosclerospora sorghi</name>
    <dbReference type="NCBI Taxonomy" id="230839"/>
    <lineage>
        <taxon>Eukaryota</taxon>
        <taxon>Sar</taxon>
        <taxon>Stramenopiles</taxon>
        <taxon>Oomycota</taxon>
        <taxon>Peronosporomycetes</taxon>
        <taxon>Peronosporales</taxon>
        <taxon>Peronosporaceae</taxon>
        <taxon>Peronosclerospora</taxon>
    </lineage>
</organism>
<evidence type="ECO:0000313" key="1">
    <source>
        <dbReference type="EMBL" id="KAI9910119.1"/>
    </source>
</evidence>
<proteinExistence type="predicted"/>
<keyword evidence="2" id="KW-1185">Reference proteome</keyword>
<name>A0ACC0VUH2_9STRA</name>
<dbReference type="EMBL" id="CM047585">
    <property type="protein sequence ID" value="KAI9910119.1"/>
    <property type="molecule type" value="Genomic_DNA"/>
</dbReference>
<reference evidence="1 2" key="1">
    <citation type="journal article" date="2022" name="bioRxiv">
        <title>The genome of the oomycete Peronosclerospora sorghi, a cosmopolitan pathogen of maize and sorghum, is inflated with dispersed pseudogenes.</title>
        <authorList>
            <person name="Fletcher K."/>
            <person name="Martin F."/>
            <person name="Isakeit T."/>
            <person name="Cavanaugh K."/>
            <person name="Magill C."/>
            <person name="Michelmore R."/>
        </authorList>
    </citation>
    <scope>NUCLEOTIDE SEQUENCE [LARGE SCALE GENOMIC DNA]</scope>
    <source>
        <strain evidence="1">P6</strain>
    </source>
</reference>
<protein>
    <submittedName>
        <fullName evidence="1">Uncharacterized protein</fullName>
    </submittedName>
</protein>
<comment type="caution">
    <text evidence="1">The sequence shown here is derived from an EMBL/GenBank/DDBJ whole genome shotgun (WGS) entry which is preliminary data.</text>
</comment>
<gene>
    <name evidence="1" type="ORF">PsorP6_010471</name>
</gene>
<dbReference type="Proteomes" id="UP001163321">
    <property type="component" value="Chromosome 6"/>
</dbReference>
<evidence type="ECO:0000313" key="2">
    <source>
        <dbReference type="Proteomes" id="UP001163321"/>
    </source>
</evidence>
<sequence length="197" mass="21819">MKLQQIVLLVAAASHFLGDAAARSLKSSPRPTASREEDPEAESMDSEDRMPLNFRNMLKFKSKPEAESSDRLALLAAETSREAATTEEHLTIPEKLRAYCQETGLGKVLNEPDLTDYILTLRAAQPELNGLGDGHALWNTLKRDEIKTMVDGADRSGNNPSIFTDESDRGRVVHYSLRERKVPGSIPGQTKLVGFRK</sequence>